<feature type="transmembrane region" description="Helical" evidence="5">
    <location>
        <begin position="12"/>
        <end position="30"/>
    </location>
</feature>
<name>A0A1D9LHL6_9NEIS</name>
<dbReference type="EMBL" id="CP017707">
    <property type="protein sequence ID" value="AOZ50763.1"/>
    <property type="molecule type" value="Genomic_DNA"/>
</dbReference>
<dbReference type="AlphaFoldDB" id="A0A1D9LHL6"/>
<feature type="transmembrane region" description="Helical" evidence="5">
    <location>
        <begin position="285"/>
        <end position="303"/>
    </location>
</feature>
<evidence type="ECO:0000256" key="3">
    <source>
        <dbReference type="ARBA" id="ARBA00022989"/>
    </source>
</evidence>
<feature type="transmembrane region" description="Helical" evidence="5">
    <location>
        <begin position="214"/>
        <end position="232"/>
    </location>
</feature>
<dbReference type="Pfam" id="PF13515">
    <property type="entry name" value="FUSC_2"/>
    <property type="match status" value="1"/>
</dbReference>
<feature type="transmembrane region" description="Helical" evidence="5">
    <location>
        <begin position="260"/>
        <end position="279"/>
    </location>
</feature>
<reference evidence="7 8" key="1">
    <citation type="submission" date="2016-10" db="EMBL/GenBank/DDBJ databases">
        <title>Chromobacterium muskegensis sp. nov., an insecticidal bacterium isolated from Sphagnum bogs.</title>
        <authorList>
            <person name="Sparks M.E."/>
            <person name="Blackburn M.B."/>
            <person name="Gundersen-Rindal D.E."/>
            <person name="Mitchell A."/>
            <person name="Farrar R."/>
            <person name="Kuhar D."/>
        </authorList>
    </citation>
    <scope>NUCLEOTIDE SEQUENCE [LARGE SCALE GENOMIC DNA]</scope>
    <source>
        <strain evidence="7 8">21-1</strain>
    </source>
</reference>
<evidence type="ECO:0000313" key="8">
    <source>
        <dbReference type="Proteomes" id="UP000178776"/>
    </source>
</evidence>
<dbReference type="GeneID" id="68842063"/>
<keyword evidence="4 5" id="KW-0472">Membrane</keyword>
<sequence>MIAALARHCDGYLAPRSVALLLPALGMALIDGDPRWLSGGMLAVCCLIAMERGRLDASSSLLQALSALGGALLLAWLWRWPAWFALACGLAAELGCRLGRRRAAWRSVANFTFIPALYLGYEMAERGASASAELPWLAGGALAAWALHLLAGRRGGAERKPGESPAFGLAFVCVGVLAWWAAASRLPYGQWLVWSAASVCVGGWAAVRSKSWQRVSAALIGVPCGVALGLALSDSAPLAWAMAAAGMLSLTLFRAYRPAFAARSMLAAAHLTLVGGLGLARLLDVGAAAALVLLVLAVGGWLASPR</sequence>
<gene>
    <name evidence="7" type="ORF">BKX93_12670</name>
</gene>
<feature type="transmembrane region" description="Helical" evidence="5">
    <location>
        <begin position="164"/>
        <end position="182"/>
    </location>
</feature>
<dbReference type="GO" id="GO:0016020">
    <property type="term" value="C:membrane"/>
    <property type="evidence" value="ECO:0007669"/>
    <property type="project" value="UniProtKB-SubCell"/>
</dbReference>
<dbReference type="KEGG" id="cvc:BKX93_12670"/>
<accession>A0A1D9LHL6</accession>
<protein>
    <recommendedName>
        <fullName evidence="6">Integral membrane bound transporter domain-containing protein</fullName>
    </recommendedName>
</protein>
<evidence type="ECO:0000259" key="6">
    <source>
        <dbReference type="Pfam" id="PF13515"/>
    </source>
</evidence>
<feature type="domain" description="Integral membrane bound transporter" evidence="6">
    <location>
        <begin position="178"/>
        <end position="295"/>
    </location>
</feature>
<evidence type="ECO:0000256" key="5">
    <source>
        <dbReference type="SAM" id="Phobius"/>
    </source>
</evidence>
<feature type="transmembrane region" description="Helical" evidence="5">
    <location>
        <begin position="136"/>
        <end position="152"/>
    </location>
</feature>
<evidence type="ECO:0000256" key="2">
    <source>
        <dbReference type="ARBA" id="ARBA00022692"/>
    </source>
</evidence>
<keyword evidence="3 5" id="KW-1133">Transmembrane helix</keyword>
<evidence type="ECO:0000256" key="4">
    <source>
        <dbReference type="ARBA" id="ARBA00023136"/>
    </source>
</evidence>
<dbReference type="InterPro" id="IPR049453">
    <property type="entry name" value="Memb_transporter_dom"/>
</dbReference>
<proteinExistence type="predicted"/>
<feature type="transmembrane region" description="Helical" evidence="5">
    <location>
        <begin position="188"/>
        <end position="207"/>
    </location>
</feature>
<feature type="transmembrane region" description="Helical" evidence="5">
    <location>
        <begin position="60"/>
        <end position="77"/>
    </location>
</feature>
<dbReference type="STRING" id="1108595.BKX93_12670"/>
<dbReference type="RefSeq" id="WP_070980075.1">
    <property type="nucleotide sequence ID" value="NZ_CP017707.1"/>
</dbReference>
<comment type="subcellular location">
    <subcellularLocation>
        <location evidence="1">Membrane</location>
        <topology evidence="1">Multi-pass membrane protein</topology>
    </subcellularLocation>
</comment>
<organism evidence="7 8">
    <name type="scientific">Chromobacterium vaccinii</name>
    <dbReference type="NCBI Taxonomy" id="1108595"/>
    <lineage>
        <taxon>Bacteria</taxon>
        <taxon>Pseudomonadati</taxon>
        <taxon>Pseudomonadota</taxon>
        <taxon>Betaproteobacteria</taxon>
        <taxon>Neisseriales</taxon>
        <taxon>Chromobacteriaceae</taxon>
        <taxon>Chromobacterium</taxon>
    </lineage>
</organism>
<feature type="transmembrane region" description="Helical" evidence="5">
    <location>
        <begin position="238"/>
        <end position="253"/>
    </location>
</feature>
<dbReference type="Proteomes" id="UP000178776">
    <property type="component" value="Chromosome"/>
</dbReference>
<evidence type="ECO:0000256" key="1">
    <source>
        <dbReference type="ARBA" id="ARBA00004141"/>
    </source>
</evidence>
<keyword evidence="2 5" id="KW-0812">Transmembrane</keyword>
<evidence type="ECO:0000313" key="7">
    <source>
        <dbReference type="EMBL" id="AOZ50763.1"/>
    </source>
</evidence>
<feature type="transmembrane region" description="Helical" evidence="5">
    <location>
        <begin position="107"/>
        <end position="124"/>
    </location>
</feature>